<dbReference type="GeneID" id="54483662"/>
<dbReference type="InterPro" id="IPR051209">
    <property type="entry name" value="FAD-bind_Monooxygenase_sf"/>
</dbReference>
<dbReference type="RefSeq" id="XP_033606024.1">
    <property type="nucleotide sequence ID" value="XM_033742608.1"/>
</dbReference>
<protein>
    <submittedName>
        <fullName evidence="6">Cyclohexanone monooxygenase</fullName>
    </submittedName>
</protein>
<dbReference type="Gene3D" id="3.50.50.60">
    <property type="entry name" value="FAD/NAD(P)-binding domain"/>
    <property type="match status" value="2"/>
</dbReference>
<dbReference type="GO" id="GO:0050661">
    <property type="term" value="F:NADP binding"/>
    <property type="evidence" value="ECO:0007669"/>
    <property type="project" value="InterPro"/>
</dbReference>
<dbReference type="SUPFAM" id="SSF51905">
    <property type="entry name" value="FAD/NAD(P)-binding domain"/>
    <property type="match status" value="2"/>
</dbReference>
<dbReference type="AlphaFoldDB" id="A0A6A6WN61"/>
<dbReference type="PANTHER" id="PTHR42877">
    <property type="entry name" value="L-ORNITHINE N(5)-MONOOXYGENASE-RELATED"/>
    <property type="match status" value="1"/>
</dbReference>
<keyword evidence="5" id="KW-0472">Membrane</keyword>
<dbReference type="GO" id="GO:0004499">
    <property type="term" value="F:N,N-dimethylaniline monooxygenase activity"/>
    <property type="evidence" value="ECO:0007669"/>
    <property type="project" value="InterPro"/>
</dbReference>
<sequence>MSKPWPQLPVGNNDYSSPFVTIIGAGISGLCMAIDLIKRNNCRNFVILERSGGIGGTWRDNKYPGCCCDVFSILYSYSFEQNPNWSRLYPGQEELLEYIIGVAEKYSLLKHIRFNSSVESARWDEEQKKWKVHVSVDGGKDGEYSATYALTTDFLVSAVGQLNAPQMPNIPGLDGFKGKMMHSARWDWTYDLEGKRIGVIGNGATSVQIIPEIAKVASQVTVYQRTPNWVVPRLDEATPAYMKAVYKYVPGVLQRVRSAMMDFRESSHEAVTDKESEMSQLFRSECEKSMRREFPDQPEMWKKLTPEYAPGCKRIIISDDYYPALARDNCSLETRKIERISEKGVVVDGGEEQEFDLLVCATGFKTVQFMYPIDIYGKNGRPFSDIWKDGATAFQGVTVEDAPNFGIFYGPNTNLGHNSIILMIEAQSRYLNELVGRVLKARQSGRKLALYPKQERVAEFNNKAQEILKRTSFNDPGCKSWYKNESGRITNNWYGTVLEYQNMLSKVDWKDYVAEGDGVNALPEEKESRIGRVHEETMISNTTVVLSLLSAVAVAGGVASGRLNLGKLLFAS</sequence>
<keyword evidence="3" id="KW-0274">FAD</keyword>
<accession>A0A6A6WN61</accession>
<dbReference type="Proteomes" id="UP000799437">
    <property type="component" value="Unassembled WGS sequence"/>
</dbReference>
<proteinExistence type="inferred from homology"/>
<evidence type="ECO:0000256" key="3">
    <source>
        <dbReference type="ARBA" id="ARBA00022827"/>
    </source>
</evidence>
<evidence type="ECO:0000256" key="2">
    <source>
        <dbReference type="ARBA" id="ARBA00022630"/>
    </source>
</evidence>
<dbReference type="EMBL" id="ML996565">
    <property type="protein sequence ID" value="KAF2763573.1"/>
    <property type="molecule type" value="Genomic_DNA"/>
</dbReference>
<evidence type="ECO:0000256" key="5">
    <source>
        <dbReference type="SAM" id="Phobius"/>
    </source>
</evidence>
<evidence type="ECO:0000313" key="6">
    <source>
        <dbReference type="EMBL" id="KAF2763573.1"/>
    </source>
</evidence>
<feature type="transmembrane region" description="Helical" evidence="5">
    <location>
        <begin position="538"/>
        <end position="559"/>
    </location>
</feature>
<evidence type="ECO:0000256" key="1">
    <source>
        <dbReference type="ARBA" id="ARBA00010139"/>
    </source>
</evidence>
<dbReference type="GO" id="GO:0050660">
    <property type="term" value="F:flavin adenine dinucleotide binding"/>
    <property type="evidence" value="ECO:0007669"/>
    <property type="project" value="InterPro"/>
</dbReference>
<dbReference type="InterPro" id="IPR020946">
    <property type="entry name" value="Flavin_mOase-like"/>
</dbReference>
<keyword evidence="2" id="KW-0285">Flavoprotein</keyword>
<dbReference type="PANTHER" id="PTHR42877:SF4">
    <property type="entry name" value="FAD_NAD(P)-BINDING DOMAIN-CONTAINING PROTEIN-RELATED"/>
    <property type="match status" value="1"/>
</dbReference>
<keyword evidence="5" id="KW-0812">Transmembrane</keyword>
<keyword evidence="6" id="KW-0503">Monooxygenase</keyword>
<evidence type="ECO:0000256" key="4">
    <source>
        <dbReference type="ARBA" id="ARBA00023002"/>
    </source>
</evidence>
<reference evidence="6" key="1">
    <citation type="journal article" date="2020" name="Stud. Mycol.">
        <title>101 Dothideomycetes genomes: a test case for predicting lifestyles and emergence of pathogens.</title>
        <authorList>
            <person name="Haridas S."/>
            <person name="Albert R."/>
            <person name="Binder M."/>
            <person name="Bloem J."/>
            <person name="Labutti K."/>
            <person name="Salamov A."/>
            <person name="Andreopoulos B."/>
            <person name="Baker S."/>
            <person name="Barry K."/>
            <person name="Bills G."/>
            <person name="Bluhm B."/>
            <person name="Cannon C."/>
            <person name="Castanera R."/>
            <person name="Culley D."/>
            <person name="Daum C."/>
            <person name="Ezra D."/>
            <person name="Gonzalez J."/>
            <person name="Henrissat B."/>
            <person name="Kuo A."/>
            <person name="Liang C."/>
            <person name="Lipzen A."/>
            <person name="Lutzoni F."/>
            <person name="Magnuson J."/>
            <person name="Mondo S."/>
            <person name="Nolan M."/>
            <person name="Ohm R."/>
            <person name="Pangilinan J."/>
            <person name="Park H.-J."/>
            <person name="Ramirez L."/>
            <person name="Alfaro M."/>
            <person name="Sun H."/>
            <person name="Tritt A."/>
            <person name="Yoshinaga Y."/>
            <person name="Zwiers L.-H."/>
            <person name="Turgeon B."/>
            <person name="Goodwin S."/>
            <person name="Spatafora J."/>
            <person name="Crous P."/>
            <person name="Grigoriev I."/>
        </authorList>
    </citation>
    <scope>NUCLEOTIDE SEQUENCE</scope>
    <source>
        <strain evidence="6">CBS 121739</strain>
    </source>
</reference>
<organism evidence="6 7">
    <name type="scientific">Pseudovirgaria hyperparasitica</name>
    <dbReference type="NCBI Taxonomy" id="470096"/>
    <lineage>
        <taxon>Eukaryota</taxon>
        <taxon>Fungi</taxon>
        <taxon>Dikarya</taxon>
        <taxon>Ascomycota</taxon>
        <taxon>Pezizomycotina</taxon>
        <taxon>Dothideomycetes</taxon>
        <taxon>Dothideomycetes incertae sedis</taxon>
        <taxon>Acrospermales</taxon>
        <taxon>Acrospermaceae</taxon>
        <taxon>Pseudovirgaria</taxon>
    </lineage>
</organism>
<evidence type="ECO:0000313" key="7">
    <source>
        <dbReference type="Proteomes" id="UP000799437"/>
    </source>
</evidence>
<keyword evidence="5" id="KW-1133">Transmembrane helix</keyword>
<dbReference type="OrthoDB" id="74360at2759"/>
<dbReference type="InterPro" id="IPR036188">
    <property type="entry name" value="FAD/NAD-bd_sf"/>
</dbReference>
<feature type="transmembrane region" description="Helical" evidence="5">
    <location>
        <begin position="15"/>
        <end position="37"/>
    </location>
</feature>
<name>A0A6A6WN61_9PEZI</name>
<dbReference type="Pfam" id="PF00743">
    <property type="entry name" value="FMO-like"/>
    <property type="match status" value="1"/>
</dbReference>
<keyword evidence="4" id="KW-0560">Oxidoreductase</keyword>
<keyword evidence="7" id="KW-1185">Reference proteome</keyword>
<gene>
    <name evidence="6" type="ORF">EJ05DRAFT_460340</name>
</gene>
<comment type="similarity">
    <text evidence="1">Belongs to the FAD-binding monooxygenase family.</text>
</comment>